<organism evidence="2 3">
    <name type="scientific">Metarhizium rileyi (strain RCEF 4871)</name>
    <name type="common">Nomuraea rileyi</name>
    <dbReference type="NCBI Taxonomy" id="1649241"/>
    <lineage>
        <taxon>Eukaryota</taxon>
        <taxon>Fungi</taxon>
        <taxon>Dikarya</taxon>
        <taxon>Ascomycota</taxon>
        <taxon>Pezizomycotina</taxon>
        <taxon>Sordariomycetes</taxon>
        <taxon>Hypocreomycetidae</taxon>
        <taxon>Hypocreales</taxon>
        <taxon>Clavicipitaceae</taxon>
        <taxon>Metarhizium</taxon>
    </lineage>
</organism>
<dbReference type="EMBL" id="SBHS01000038">
    <property type="protein sequence ID" value="TWU71712.1"/>
    <property type="molecule type" value="Genomic_DNA"/>
</dbReference>
<comment type="caution">
    <text evidence="2">The sequence shown here is derived from an EMBL/GenBank/DDBJ whole genome shotgun (WGS) entry which is preliminary data.</text>
</comment>
<gene>
    <name evidence="2" type="ORF">ED733_000545</name>
</gene>
<evidence type="ECO:0000313" key="2">
    <source>
        <dbReference type="EMBL" id="TWU71712.1"/>
    </source>
</evidence>
<feature type="compositionally biased region" description="Basic and acidic residues" evidence="1">
    <location>
        <begin position="1"/>
        <end position="13"/>
    </location>
</feature>
<name>A0A5C6G1R5_METRR</name>
<dbReference type="AlphaFoldDB" id="A0A5C6G1R5"/>
<feature type="compositionally biased region" description="Low complexity" evidence="1">
    <location>
        <begin position="66"/>
        <end position="80"/>
    </location>
</feature>
<accession>A0A5C6G1R5</accession>
<reference evidence="3" key="1">
    <citation type="submission" date="2018-12" db="EMBL/GenBank/DDBJ databases">
        <title>The complete genome of Metarhizium rileyi, a key fungal pathogen of Lepidoptera.</title>
        <authorList>
            <person name="Binneck E."/>
            <person name="Lastra C.C.L."/>
            <person name="Sosa-Gomez D.R."/>
        </authorList>
    </citation>
    <scope>NUCLEOTIDE SEQUENCE [LARGE SCALE GENOMIC DNA]</scope>
    <source>
        <strain evidence="3">Cep018-CH2</strain>
    </source>
</reference>
<evidence type="ECO:0000256" key="1">
    <source>
        <dbReference type="SAM" id="MobiDB-lite"/>
    </source>
</evidence>
<feature type="region of interest" description="Disordered" evidence="1">
    <location>
        <begin position="356"/>
        <end position="423"/>
    </location>
</feature>
<feature type="compositionally biased region" description="Polar residues" evidence="1">
    <location>
        <begin position="361"/>
        <end position="372"/>
    </location>
</feature>
<evidence type="ECO:0000313" key="3">
    <source>
        <dbReference type="Proteomes" id="UP000317257"/>
    </source>
</evidence>
<feature type="compositionally biased region" description="Basic and acidic residues" evidence="1">
    <location>
        <begin position="376"/>
        <end position="398"/>
    </location>
</feature>
<dbReference type="Proteomes" id="UP000317257">
    <property type="component" value="Unassembled WGS sequence"/>
</dbReference>
<protein>
    <submittedName>
        <fullName evidence="2">Uncharacterized protein</fullName>
    </submittedName>
</protein>
<feature type="compositionally biased region" description="Acidic residues" evidence="1">
    <location>
        <begin position="28"/>
        <end position="39"/>
    </location>
</feature>
<feature type="compositionally biased region" description="Polar residues" evidence="1">
    <location>
        <begin position="81"/>
        <end position="92"/>
    </location>
</feature>
<sequence length="554" mass="61088">MNKGESTVRRLENGRNSNTLGGRQTSDPNEDEVTEDAPEEPVGSHYPKIKRPSIFNDLSESKPESAHTSAPAKSPTSPTSGNKVKSNRQSLGSPGVKGVLLETWRDSTVPDNDREHAVIGFIDVRDRLRTCIRPNPKYGESLAEDYPLPPGLGGSWVTFERVIFSDHLVGLDHLQVKEYTRVRSEVAPEETNEARVEAEHAAVEEAKRRVSEYPALENPLQVAYGVDVPGKSAPICPDLKRRRVSGGFAAINPAPPEIAPEPAAIPTPQQSIAAHQTRFSIDPLPGTRPTRILMGYWNLSSEADPKDRHAVYGILGQNDTFRVKVYQLDRGETSAECIENKTKAVYEAQTRAGTMPYKQPHNVTVPTFTASPQGDGDERINGRHGYGGHEPRQSRRTEPGPIRASLGENELRPNRLQSTEAAERTNALARRGIARAEAAQGRADRHAVHRERAAAAAAADAAASNMPLEHPHSTNGRMLFHESDDMQRLNKVWARQETLRMKGGPDDAKIYDGIKYERKATGTFMGKLVSQGVIINIDGEDYVEYRVLTKPSFF</sequence>
<feature type="region of interest" description="Disordered" evidence="1">
    <location>
        <begin position="1"/>
        <end position="95"/>
    </location>
</feature>
<feature type="compositionally biased region" description="Polar residues" evidence="1">
    <location>
        <begin position="14"/>
        <end position="27"/>
    </location>
</feature>
<proteinExistence type="predicted"/>